<reference evidence="2" key="1">
    <citation type="journal article" date="2022" name="Mol. Ecol. Resour.">
        <title>The genomes of chicory, endive, great burdock and yacon provide insights into Asteraceae palaeo-polyploidization history and plant inulin production.</title>
        <authorList>
            <person name="Fan W."/>
            <person name="Wang S."/>
            <person name="Wang H."/>
            <person name="Wang A."/>
            <person name="Jiang F."/>
            <person name="Liu H."/>
            <person name="Zhao H."/>
            <person name="Xu D."/>
            <person name="Zhang Y."/>
        </authorList>
    </citation>
    <scope>NUCLEOTIDE SEQUENCE [LARGE SCALE GENOMIC DNA]</scope>
    <source>
        <strain evidence="2">cv. Niubang</strain>
    </source>
</reference>
<organism evidence="1 2">
    <name type="scientific">Arctium lappa</name>
    <name type="common">Greater burdock</name>
    <name type="synonym">Lappa major</name>
    <dbReference type="NCBI Taxonomy" id="4217"/>
    <lineage>
        <taxon>Eukaryota</taxon>
        <taxon>Viridiplantae</taxon>
        <taxon>Streptophyta</taxon>
        <taxon>Embryophyta</taxon>
        <taxon>Tracheophyta</taxon>
        <taxon>Spermatophyta</taxon>
        <taxon>Magnoliopsida</taxon>
        <taxon>eudicotyledons</taxon>
        <taxon>Gunneridae</taxon>
        <taxon>Pentapetalae</taxon>
        <taxon>asterids</taxon>
        <taxon>campanulids</taxon>
        <taxon>Asterales</taxon>
        <taxon>Asteraceae</taxon>
        <taxon>Carduoideae</taxon>
        <taxon>Cardueae</taxon>
        <taxon>Arctiinae</taxon>
        <taxon>Arctium</taxon>
    </lineage>
</organism>
<dbReference type="EMBL" id="CM042061">
    <property type="protein sequence ID" value="KAI3672715.1"/>
    <property type="molecule type" value="Genomic_DNA"/>
</dbReference>
<dbReference type="Proteomes" id="UP001055879">
    <property type="component" value="Linkage Group LG15"/>
</dbReference>
<protein>
    <submittedName>
        <fullName evidence="1">Uncharacterized protein</fullName>
    </submittedName>
</protein>
<accession>A0ACB8XQK6</accession>
<keyword evidence="2" id="KW-1185">Reference proteome</keyword>
<comment type="caution">
    <text evidence="1">The sequence shown here is derived from an EMBL/GenBank/DDBJ whole genome shotgun (WGS) entry which is preliminary data.</text>
</comment>
<name>A0ACB8XQK6_ARCLA</name>
<sequence>MERFDTLWKEGKVEPEIQDFQRILRCFRYQAMCILKTLKICNFMLSTTEGISLPLYFIISAIDTQIGDRHFVPGLFVDVTAITKGKSFQVRRSSERLYIILIVSEEKPIKLVLR</sequence>
<proteinExistence type="predicted"/>
<gene>
    <name evidence="1" type="ORF">L6452_38812</name>
</gene>
<reference evidence="1 2" key="2">
    <citation type="journal article" date="2022" name="Mol. Ecol. Resour.">
        <title>The genomes of chicory, endive, great burdock and yacon provide insights into Asteraceae paleo-polyploidization history and plant inulin production.</title>
        <authorList>
            <person name="Fan W."/>
            <person name="Wang S."/>
            <person name="Wang H."/>
            <person name="Wang A."/>
            <person name="Jiang F."/>
            <person name="Liu H."/>
            <person name="Zhao H."/>
            <person name="Xu D."/>
            <person name="Zhang Y."/>
        </authorList>
    </citation>
    <scope>NUCLEOTIDE SEQUENCE [LARGE SCALE GENOMIC DNA]</scope>
    <source>
        <strain evidence="2">cv. Niubang</strain>
    </source>
</reference>
<evidence type="ECO:0000313" key="1">
    <source>
        <dbReference type="EMBL" id="KAI3672715.1"/>
    </source>
</evidence>
<evidence type="ECO:0000313" key="2">
    <source>
        <dbReference type="Proteomes" id="UP001055879"/>
    </source>
</evidence>